<evidence type="ECO:0000313" key="3">
    <source>
        <dbReference type="EMBL" id="BAY57973.1"/>
    </source>
</evidence>
<feature type="compositionally biased region" description="Low complexity" evidence="1">
    <location>
        <begin position="170"/>
        <end position="179"/>
    </location>
</feature>
<name>A0A1Z4JMV6_LEPBY</name>
<proteinExistence type="predicted"/>
<reference evidence="3 4" key="1">
    <citation type="submission" date="2017-06" db="EMBL/GenBank/DDBJ databases">
        <title>Genome sequencing of cyanobaciteial culture collection at National Institute for Environmental Studies (NIES).</title>
        <authorList>
            <person name="Hirose Y."/>
            <person name="Shimura Y."/>
            <person name="Fujisawa T."/>
            <person name="Nakamura Y."/>
            <person name="Kawachi M."/>
        </authorList>
    </citation>
    <scope>NUCLEOTIDE SEQUENCE [LARGE SCALE GENOMIC DNA]</scope>
    <source>
        <strain evidence="3 4">NIES-2135</strain>
    </source>
</reference>
<evidence type="ECO:0008006" key="5">
    <source>
        <dbReference type="Google" id="ProtNLM"/>
    </source>
</evidence>
<keyword evidence="2" id="KW-1133">Transmembrane helix</keyword>
<keyword evidence="2" id="KW-0472">Membrane</keyword>
<protein>
    <recommendedName>
        <fullName evidence="5">Transmembrane protein</fullName>
    </recommendedName>
</protein>
<keyword evidence="4" id="KW-1185">Reference proteome</keyword>
<evidence type="ECO:0000313" key="4">
    <source>
        <dbReference type="Proteomes" id="UP000217895"/>
    </source>
</evidence>
<keyword evidence="2" id="KW-0812">Transmembrane</keyword>
<feature type="transmembrane region" description="Helical" evidence="2">
    <location>
        <begin position="48"/>
        <end position="67"/>
    </location>
</feature>
<sequence>MGNPSNTLKSVTRPHPVRQSARQKAVKPPSTAKRSTSRFLLHFAQRHPFICLFATWGAILYFGWLAARGLTYTNSAPLETPKPQATAKAPQANSHIPTPASSFGLLAIVAGSCALTSVVLAKQLRPVKSSPKTPARSVVIQPKPVKLREMTSSRRPRMPIPQANLPTPPTRQAAATAKATFKRSTPPPIHLSEQENALEMQDPSLAEMLDIRRQA</sequence>
<feature type="region of interest" description="Disordered" evidence="1">
    <location>
        <begin position="150"/>
        <end position="215"/>
    </location>
</feature>
<dbReference type="AlphaFoldDB" id="A0A1Z4JMV6"/>
<evidence type="ECO:0000256" key="2">
    <source>
        <dbReference type="SAM" id="Phobius"/>
    </source>
</evidence>
<organism evidence="3 4">
    <name type="scientific">Leptolyngbya boryana NIES-2135</name>
    <dbReference type="NCBI Taxonomy" id="1973484"/>
    <lineage>
        <taxon>Bacteria</taxon>
        <taxon>Bacillati</taxon>
        <taxon>Cyanobacteriota</taxon>
        <taxon>Cyanophyceae</taxon>
        <taxon>Leptolyngbyales</taxon>
        <taxon>Leptolyngbyaceae</taxon>
        <taxon>Leptolyngbya group</taxon>
        <taxon>Leptolyngbya</taxon>
    </lineage>
</organism>
<dbReference type="EMBL" id="AP018203">
    <property type="protein sequence ID" value="BAY57973.1"/>
    <property type="molecule type" value="Genomic_DNA"/>
</dbReference>
<gene>
    <name evidence="3" type="ORF">NIES2135_48460</name>
</gene>
<evidence type="ECO:0000256" key="1">
    <source>
        <dbReference type="SAM" id="MobiDB-lite"/>
    </source>
</evidence>
<accession>A0A1Z4JMV6</accession>
<feature type="transmembrane region" description="Helical" evidence="2">
    <location>
        <begin position="103"/>
        <end position="121"/>
    </location>
</feature>
<feature type="region of interest" description="Disordered" evidence="1">
    <location>
        <begin position="1"/>
        <end position="32"/>
    </location>
</feature>
<dbReference type="Proteomes" id="UP000217895">
    <property type="component" value="Chromosome"/>
</dbReference>
<feature type="compositionally biased region" description="Polar residues" evidence="1">
    <location>
        <begin position="1"/>
        <end position="10"/>
    </location>
</feature>